<feature type="domain" description="Secretion system C-terminal sorting" evidence="7">
    <location>
        <begin position="1717"/>
        <end position="1789"/>
    </location>
</feature>
<evidence type="ECO:0000256" key="5">
    <source>
        <dbReference type="PROSITE-ProRule" id="PRU01240"/>
    </source>
</evidence>
<keyword evidence="4 5" id="KW-0720">Serine protease</keyword>
<protein>
    <recommendedName>
        <fullName evidence="10">Secreted protein (Por secretion system target)</fullName>
    </recommendedName>
</protein>
<feature type="active site" description="Charge relay system" evidence="5">
    <location>
        <position position="446"/>
    </location>
</feature>
<dbReference type="PRINTS" id="PR00723">
    <property type="entry name" value="SUBTILISIN"/>
</dbReference>
<dbReference type="InterPro" id="IPR015500">
    <property type="entry name" value="Peptidase_S8_subtilisin-rel"/>
</dbReference>
<feature type="domain" description="Peptidase S8/S53" evidence="6">
    <location>
        <begin position="241"/>
        <end position="500"/>
    </location>
</feature>
<feature type="active site" description="Charge relay system" evidence="5">
    <location>
        <position position="249"/>
    </location>
</feature>
<dbReference type="InterPro" id="IPR000209">
    <property type="entry name" value="Peptidase_S8/S53_dom"/>
</dbReference>
<dbReference type="InterPro" id="IPR008979">
    <property type="entry name" value="Galactose-bd-like_sf"/>
</dbReference>
<comment type="caution">
    <text evidence="8">The sequence shown here is derived from an EMBL/GenBank/DDBJ whole genome shotgun (WGS) entry which is preliminary data.</text>
</comment>
<accession>A0ABQ2HC53</accession>
<dbReference type="Pfam" id="PF00082">
    <property type="entry name" value="Peptidase_S8"/>
    <property type="match status" value="1"/>
</dbReference>
<evidence type="ECO:0000256" key="2">
    <source>
        <dbReference type="ARBA" id="ARBA00022670"/>
    </source>
</evidence>
<dbReference type="Gene3D" id="3.40.50.200">
    <property type="entry name" value="Peptidase S8/S53 domain"/>
    <property type="match status" value="1"/>
</dbReference>
<dbReference type="SUPFAM" id="SSF49785">
    <property type="entry name" value="Galactose-binding domain-like"/>
    <property type="match status" value="1"/>
</dbReference>
<dbReference type="InterPro" id="IPR036116">
    <property type="entry name" value="FN3_sf"/>
</dbReference>
<evidence type="ECO:0000313" key="9">
    <source>
        <dbReference type="Proteomes" id="UP000632339"/>
    </source>
</evidence>
<reference evidence="9" key="1">
    <citation type="journal article" date="2019" name="Int. J. Syst. Evol. Microbiol.">
        <title>The Global Catalogue of Microorganisms (GCM) 10K type strain sequencing project: providing services to taxonomists for standard genome sequencing and annotation.</title>
        <authorList>
            <consortium name="The Broad Institute Genomics Platform"/>
            <consortium name="The Broad Institute Genome Sequencing Center for Infectious Disease"/>
            <person name="Wu L."/>
            <person name="Ma J."/>
        </authorList>
    </citation>
    <scope>NUCLEOTIDE SEQUENCE [LARGE SCALE GENOMIC DNA]</scope>
    <source>
        <strain evidence="9">CGMCC 1.6375</strain>
    </source>
</reference>
<dbReference type="PROSITE" id="PS51892">
    <property type="entry name" value="SUBTILASE"/>
    <property type="match status" value="1"/>
</dbReference>
<dbReference type="Gene3D" id="2.60.120.380">
    <property type="match status" value="1"/>
</dbReference>
<dbReference type="PANTHER" id="PTHR43399:SF4">
    <property type="entry name" value="CELL WALL-ASSOCIATED PROTEASE"/>
    <property type="match status" value="1"/>
</dbReference>
<dbReference type="InterPro" id="IPR051048">
    <property type="entry name" value="Peptidase_S8/S53_subtilisin"/>
</dbReference>
<feature type="active site" description="Charge relay system" evidence="5">
    <location>
        <position position="274"/>
    </location>
</feature>
<evidence type="ECO:0000259" key="7">
    <source>
        <dbReference type="Pfam" id="PF18962"/>
    </source>
</evidence>
<dbReference type="EMBL" id="BMLI01000001">
    <property type="protein sequence ID" value="GGM75293.1"/>
    <property type="molecule type" value="Genomic_DNA"/>
</dbReference>
<proteinExistence type="inferred from homology"/>
<dbReference type="InterPro" id="IPR023828">
    <property type="entry name" value="Peptidase_S8_Ser-AS"/>
</dbReference>
<keyword evidence="3 5" id="KW-0378">Hydrolase</keyword>
<dbReference type="Proteomes" id="UP000632339">
    <property type="component" value="Unassembled WGS sequence"/>
</dbReference>
<dbReference type="SUPFAM" id="SSF49265">
    <property type="entry name" value="Fibronectin type III"/>
    <property type="match status" value="1"/>
</dbReference>
<dbReference type="PROSITE" id="PS00138">
    <property type="entry name" value="SUBTILASE_SER"/>
    <property type="match status" value="1"/>
</dbReference>
<dbReference type="SUPFAM" id="SSF52743">
    <property type="entry name" value="Subtilisin-like"/>
    <property type="match status" value="1"/>
</dbReference>
<sequence>MKLKNLYYTLWLITLSIGSVKGQQRKDYQILLRSGSILPEKNISQASGRANAAFRLANAGQKSFVVIQFEDIPSGEERRALKEEGIELLEYLPHYAYTATIEAGSSPSTLVRARGRAIVALQPEQKMQPGLANGNIPPHAFTGPSTVDLWISYPKSFTYEEVSAQLGKLGYEIVSDIYKKYQILTVRIPAKSLKQLAGQPFVQYVQAIPQPDRRLNNKSTVNGRANVLKAGFPGARNLSGAGVVVGIGDESNPMRHIDFNTRIINRAPIEAGSHGLHVMGTMAGAGIMDERYAGYAPKATVVAQSYSAILANSPQYVQDFGMVVTNNSYGSDVVSCETNGVYDLYSYILDQQAFEMPYLQHVFAAGNSGNVTCAPFAPGFATVLGGYQTAKNVITVGATGETGGITAGTSRGPVRDGRVKPEITAQGNGIMSTIPVNLYGSGSGTSMATPAVSGGLALLYERYRQLNGNQNPKNGLMKALLVNGAVDKGNEGPDYRFGFGWLNLLRSVKMLESQSYTTGQISNGATNNFSINVPANTAQLKVMLYWNDPAGSTLVTQNLVHNLDLQVSSASTGTVLPRLLDPAVANVNNVAGTGVDNLNNMEQVVVNAPAAGDYTISVKGTTIGQSPSQEYFVVYDIIPNSITLTNPVGGERFKDGDPTYISWDAFGNSGSTFTVQYSGNNGGTWTTLTSGVAAGTSQYAWAIPVGIRSDKVRVRVIQNSTGAESVSEPFTVIGVPSVTLSGLQCEGYISVDWTAVTGATDYEVMVLKGKEMVPVATTTATTYALSGLLKDSTYYVSVRARINGQAGRRALAISRRPDTGTCAGSISDNDLKLDAIVTPASSGRKNTSSELGNNVFVKIRIKNLDDTDFNGPLQVGYQLNGAAIPIENINPFIEKGKTYEHTFSVGTNLSNPGDYNFTAYIHSNADLVSANDTLMKLFRQLPNDALAMPFEDNLENLPVQQAVVSQMGLTGDGRYDFSPSTDAGRIRTFVNTGLAASGQRALTLDVNRFYTAGNTNYLTGTFNLSAYNVNTHDLRLIFSYKNHGQKTNSENKVWIRGTDTDTWIELYDLFANQNLSIEDYKTTPTLEMSALLSANGKNYSSSFQVRWGQWGKMIASDYNNGAGYSFDDIRIISVTDDIQMISLLAPPTESCGLSNAETIAVRIRNSSARDIAKLPVAFSLPNGTVIRDTIPSLAKRTTIDFTFGQKADLSAIGALDIKAWSELGTDTFRENDTLKIKVFNAPVLSTFPYLENFENGDGFWSAKGTNSSWKYGTPASSGLNGAASGTKAWKTNLTGGHNDKEESFLYSPCFNVSGLTSPMLSFSAAMDLEVCEPTPCDYVYVEYSGNNGPWTRLGGVGQGTNWYNKNYPGGGGWAMQDYLRWHVASIALPTGFTNLKLRFVLISDAFTHREGIAIDDIHIFDKVAPIHDNPGGIASQSVSGSNWVNFIHNGKVFASINPNGQDMGQTEVQTYVNTSGVRTANGQYYLDRSFTIKPANDELANMATVRFYFLETESEALINASGCGTCGKPVNAFELGISKYRNAGNPGKEDGNITNSSEGGWSFHPAGEVVIVPFDKGYYAEMQMKTFSEFWLSKAFVGNPGALPVDLVSFNVRKKQGDDTSKEVTVEWETASEENFDHFDIEVAAGDEAYRKGQFVRLAQVFGEGDLKNGRKYEYLDQRPGKWGNLYYRLKMVDIDSTYQYSRVRNVGFGGQAEWSVYPNPSKGVFYLGDQVPASPSVSVNVYDLQGRVLKRLGDNAWNPAQKRKVDLSGREFEEGIYVLEIVNGETKQAFQVLKN</sequence>
<dbReference type="InterPro" id="IPR013783">
    <property type="entry name" value="Ig-like_fold"/>
</dbReference>
<evidence type="ECO:0000256" key="4">
    <source>
        <dbReference type="ARBA" id="ARBA00022825"/>
    </source>
</evidence>
<evidence type="ECO:0008006" key="10">
    <source>
        <dbReference type="Google" id="ProtNLM"/>
    </source>
</evidence>
<comment type="similarity">
    <text evidence="1 5">Belongs to the peptidase S8 family.</text>
</comment>
<dbReference type="Pfam" id="PF18962">
    <property type="entry name" value="Por_Secre_tail"/>
    <property type="match status" value="1"/>
</dbReference>
<dbReference type="InterPro" id="IPR026444">
    <property type="entry name" value="Secre_tail"/>
</dbReference>
<organism evidence="8 9">
    <name type="scientific">Dyadobacter beijingensis</name>
    <dbReference type="NCBI Taxonomy" id="365489"/>
    <lineage>
        <taxon>Bacteria</taxon>
        <taxon>Pseudomonadati</taxon>
        <taxon>Bacteroidota</taxon>
        <taxon>Cytophagia</taxon>
        <taxon>Cytophagales</taxon>
        <taxon>Spirosomataceae</taxon>
        <taxon>Dyadobacter</taxon>
    </lineage>
</organism>
<evidence type="ECO:0000256" key="1">
    <source>
        <dbReference type="ARBA" id="ARBA00011073"/>
    </source>
</evidence>
<dbReference type="Gene3D" id="2.60.120.260">
    <property type="entry name" value="Galactose-binding domain-like"/>
    <property type="match status" value="1"/>
</dbReference>
<keyword evidence="2 5" id="KW-0645">Protease</keyword>
<dbReference type="InterPro" id="IPR036852">
    <property type="entry name" value="Peptidase_S8/S53_dom_sf"/>
</dbReference>
<evidence type="ECO:0000259" key="6">
    <source>
        <dbReference type="Pfam" id="PF00082"/>
    </source>
</evidence>
<evidence type="ECO:0000256" key="3">
    <source>
        <dbReference type="ARBA" id="ARBA00022801"/>
    </source>
</evidence>
<dbReference type="Gene3D" id="2.60.40.10">
    <property type="entry name" value="Immunoglobulins"/>
    <property type="match status" value="1"/>
</dbReference>
<name>A0ABQ2HC53_9BACT</name>
<keyword evidence="9" id="KW-1185">Reference proteome</keyword>
<dbReference type="CDD" id="cd04842">
    <property type="entry name" value="Peptidases_S8_Kp43_protease"/>
    <property type="match status" value="1"/>
</dbReference>
<evidence type="ECO:0000313" key="8">
    <source>
        <dbReference type="EMBL" id="GGM75293.1"/>
    </source>
</evidence>
<dbReference type="PANTHER" id="PTHR43399">
    <property type="entry name" value="SUBTILISIN-RELATED"/>
    <property type="match status" value="1"/>
</dbReference>
<dbReference type="RefSeq" id="WP_019941716.1">
    <property type="nucleotide sequence ID" value="NZ_BMLI01000001.1"/>
</dbReference>
<dbReference type="NCBIfam" id="TIGR04183">
    <property type="entry name" value="Por_Secre_tail"/>
    <property type="match status" value="1"/>
</dbReference>
<dbReference type="InterPro" id="IPR034058">
    <property type="entry name" value="TagA/B/C/D_pept_dom"/>
</dbReference>
<gene>
    <name evidence="8" type="ORF">GCM10010967_03530</name>
</gene>